<reference evidence="1 2" key="1">
    <citation type="submission" date="2015-12" db="EMBL/GenBank/DDBJ databases">
        <title>Genome sequence of Mucilaginibacter gotjawali.</title>
        <authorList>
            <person name="Lee J.S."/>
            <person name="Lee K.C."/>
            <person name="Kim K.K."/>
            <person name="Lee B.W."/>
        </authorList>
    </citation>
    <scope>NUCLEOTIDE SEQUENCE [LARGE SCALE GENOMIC DNA]</scope>
    <source>
        <strain evidence="1 2">SA3-7</strain>
    </source>
</reference>
<dbReference type="AlphaFoldDB" id="A0A110B3Q4"/>
<name>A0A110B3Q4_9SPHI</name>
<dbReference type="Proteomes" id="UP000218263">
    <property type="component" value="Chromosome"/>
</dbReference>
<proteinExistence type="predicted"/>
<dbReference type="KEGG" id="mgot:MgSA37_03836"/>
<evidence type="ECO:0000313" key="1">
    <source>
        <dbReference type="EMBL" id="BAU55645.1"/>
    </source>
</evidence>
<dbReference type="RefSeq" id="WP_096354039.1">
    <property type="nucleotide sequence ID" value="NZ_AP017313.1"/>
</dbReference>
<accession>A0A110B3Q4</accession>
<gene>
    <name evidence="1" type="ORF">MgSA37_03836</name>
</gene>
<organism evidence="1 2">
    <name type="scientific">Mucilaginibacter gotjawali</name>
    <dbReference type="NCBI Taxonomy" id="1550579"/>
    <lineage>
        <taxon>Bacteria</taxon>
        <taxon>Pseudomonadati</taxon>
        <taxon>Bacteroidota</taxon>
        <taxon>Sphingobacteriia</taxon>
        <taxon>Sphingobacteriales</taxon>
        <taxon>Sphingobacteriaceae</taxon>
        <taxon>Mucilaginibacter</taxon>
    </lineage>
</organism>
<dbReference type="InterPro" id="IPR005182">
    <property type="entry name" value="YdbS-like_PH"/>
</dbReference>
<dbReference type="OrthoDB" id="793280at2"/>
<keyword evidence="2" id="KW-1185">Reference proteome</keyword>
<evidence type="ECO:0000313" key="2">
    <source>
        <dbReference type="Proteomes" id="UP000218263"/>
    </source>
</evidence>
<dbReference type="EMBL" id="AP017313">
    <property type="protein sequence ID" value="BAU55645.1"/>
    <property type="molecule type" value="Genomic_DNA"/>
</dbReference>
<dbReference type="Pfam" id="PF03703">
    <property type="entry name" value="bPH_2"/>
    <property type="match status" value="1"/>
</dbReference>
<sequence>MELENLNSPQAISLRPAAIFALIKVFPLIILTLGFLFLAWWIFPAFIWLSLITLGMTLYRLTYIRKINYLVTPEFVRISRGIFFRRTDQVELFRVKDYILTQSFLLQVFRLMDLELTSTDPVNPVIWLRGIPHSNLIDTIREHVQETRQHNRIYEIN</sequence>
<protein>
    <submittedName>
        <fullName evidence="1">Bacterial membrane flanked domain protein</fullName>
    </submittedName>
</protein>